<evidence type="ECO:0000259" key="4">
    <source>
        <dbReference type="PROSITE" id="PS51864"/>
    </source>
</evidence>
<dbReference type="InterPro" id="IPR024079">
    <property type="entry name" value="MetalloPept_cat_dom_sf"/>
</dbReference>
<dbReference type="Gene3D" id="3.40.390.10">
    <property type="entry name" value="Collagenase (Catalytic Domain)"/>
    <property type="match status" value="1"/>
</dbReference>
<dbReference type="EMBL" id="BDGG01000001">
    <property type="protein sequence ID" value="GAU89625.1"/>
    <property type="molecule type" value="Genomic_DNA"/>
</dbReference>
<dbReference type="PANTHER" id="PTHR10127:SF850">
    <property type="entry name" value="METALLOENDOPEPTIDASE"/>
    <property type="match status" value="1"/>
</dbReference>
<evidence type="ECO:0000313" key="6">
    <source>
        <dbReference type="Proteomes" id="UP000186922"/>
    </source>
</evidence>
<comment type="caution">
    <text evidence="2">Lacks conserved residue(s) required for the propagation of feature annotation.</text>
</comment>
<dbReference type="PANTHER" id="PTHR10127">
    <property type="entry name" value="DISCOIDIN, CUB, EGF, LAMININ , AND ZINC METALLOPROTEASE DOMAIN CONTAINING"/>
    <property type="match status" value="1"/>
</dbReference>
<dbReference type="GO" id="GO:0008270">
    <property type="term" value="F:zinc ion binding"/>
    <property type="evidence" value="ECO:0007669"/>
    <property type="project" value="InterPro"/>
</dbReference>
<evidence type="ECO:0000256" key="3">
    <source>
        <dbReference type="SAM" id="MobiDB-lite"/>
    </source>
</evidence>
<reference evidence="5 6" key="1">
    <citation type="journal article" date="2016" name="Nat. Commun.">
        <title>Extremotolerant tardigrade genome and improved radiotolerance of human cultured cells by tardigrade-unique protein.</title>
        <authorList>
            <person name="Hashimoto T."/>
            <person name="Horikawa D.D."/>
            <person name="Saito Y."/>
            <person name="Kuwahara H."/>
            <person name="Kozuka-Hata H."/>
            <person name="Shin-I T."/>
            <person name="Minakuchi Y."/>
            <person name="Ohishi K."/>
            <person name="Motoyama A."/>
            <person name="Aizu T."/>
            <person name="Enomoto A."/>
            <person name="Kondo K."/>
            <person name="Tanaka S."/>
            <person name="Hara Y."/>
            <person name="Koshikawa S."/>
            <person name="Sagara H."/>
            <person name="Miura T."/>
            <person name="Yokobori S."/>
            <person name="Miyagawa K."/>
            <person name="Suzuki Y."/>
            <person name="Kubo T."/>
            <person name="Oyama M."/>
            <person name="Kohara Y."/>
            <person name="Fujiyama A."/>
            <person name="Arakawa K."/>
            <person name="Katayama T."/>
            <person name="Toyoda A."/>
            <person name="Kunieda T."/>
        </authorList>
    </citation>
    <scope>NUCLEOTIDE SEQUENCE [LARGE SCALE GENOMIC DNA]</scope>
    <source>
        <strain evidence="5 6">YOKOZUNA-1</strain>
    </source>
</reference>
<evidence type="ECO:0000313" key="5">
    <source>
        <dbReference type="EMBL" id="GAU89625.1"/>
    </source>
</evidence>
<feature type="repeat" description="Hemopexin" evidence="1">
    <location>
        <begin position="378"/>
        <end position="423"/>
    </location>
</feature>
<feature type="domain" description="Peptidase M12A" evidence="4">
    <location>
        <begin position="58"/>
        <end position="269"/>
    </location>
</feature>
<dbReference type="PROSITE" id="PS51864">
    <property type="entry name" value="ASTACIN"/>
    <property type="match status" value="1"/>
</dbReference>
<dbReference type="InterPro" id="IPR006026">
    <property type="entry name" value="Peptidase_Metallo"/>
</dbReference>
<gene>
    <name evidence="5" type="primary">RvY_02155-1</name>
    <name evidence="5" type="synonym">RvY_02155.1</name>
    <name evidence="5" type="ORF">RvY_02155</name>
</gene>
<dbReference type="SUPFAM" id="SSF50923">
    <property type="entry name" value="Hemopexin-like domain"/>
    <property type="match status" value="1"/>
</dbReference>
<dbReference type="InterPro" id="IPR036375">
    <property type="entry name" value="Hemopexin-like_dom_sf"/>
</dbReference>
<protein>
    <recommendedName>
        <fullName evidence="4">Peptidase M12A domain-containing protein</fullName>
    </recommendedName>
</protein>
<dbReference type="OrthoDB" id="291007at2759"/>
<proteinExistence type="predicted"/>
<dbReference type="SUPFAM" id="SSF55486">
    <property type="entry name" value="Metalloproteases ('zincins'), catalytic domain"/>
    <property type="match status" value="1"/>
</dbReference>
<keyword evidence="6" id="KW-1185">Reference proteome</keyword>
<dbReference type="InterPro" id="IPR001506">
    <property type="entry name" value="Peptidase_M12A"/>
</dbReference>
<dbReference type="Gene3D" id="2.110.10.10">
    <property type="entry name" value="Hemopexin-like domain"/>
    <property type="match status" value="1"/>
</dbReference>
<dbReference type="PROSITE" id="PS51642">
    <property type="entry name" value="HEMOPEXIN_2"/>
    <property type="match status" value="1"/>
</dbReference>
<dbReference type="GO" id="GO:0006508">
    <property type="term" value="P:proteolysis"/>
    <property type="evidence" value="ECO:0007669"/>
    <property type="project" value="InterPro"/>
</dbReference>
<feature type="region of interest" description="Disordered" evidence="3">
    <location>
        <begin position="302"/>
        <end position="330"/>
    </location>
</feature>
<evidence type="ECO:0000256" key="2">
    <source>
        <dbReference type="PROSITE-ProRule" id="PRU01211"/>
    </source>
</evidence>
<dbReference type="SMART" id="SM00235">
    <property type="entry name" value="ZnMc"/>
    <property type="match status" value="1"/>
</dbReference>
<evidence type="ECO:0000256" key="1">
    <source>
        <dbReference type="PROSITE-ProRule" id="PRU01011"/>
    </source>
</evidence>
<dbReference type="SMART" id="SM00120">
    <property type="entry name" value="HX"/>
    <property type="match status" value="1"/>
</dbReference>
<name>A0A1D1UMI3_RAMVA</name>
<dbReference type="GO" id="GO:0004222">
    <property type="term" value="F:metalloendopeptidase activity"/>
    <property type="evidence" value="ECO:0007669"/>
    <property type="project" value="InterPro"/>
</dbReference>
<organism evidence="5 6">
    <name type="scientific">Ramazzottius varieornatus</name>
    <name type="common">Water bear</name>
    <name type="synonym">Tardigrade</name>
    <dbReference type="NCBI Taxonomy" id="947166"/>
    <lineage>
        <taxon>Eukaryota</taxon>
        <taxon>Metazoa</taxon>
        <taxon>Ecdysozoa</taxon>
        <taxon>Tardigrada</taxon>
        <taxon>Eutardigrada</taxon>
        <taxon>Parachela</taxon>
        <taxon>Hypsibioidea</taxon>
        <taxon>Ramazzottiidae</taxon>
        <taxon>Ramazzottius</taxon>
    </lineage>
</organism>
<comment type="caution">
    <text evidence="5">The sequence shown here is derived from an EMBL/GenBank/DDBJ whole genome shotgun (WGS) entry which is preliminary data.</text>
</comment>
<dbReference type="Pfam" id="PF01400">
    <property type="entry name" value="Astacin"/>
    <property type="match status" value="1"/>
</dbReference>
<feature type="compositionally biased region" description="Low complexity" evidence="3">
    <location>
        <begin position="309"/>
        <end position="330"/>
    </location>
</feature>
<dbReference type="Proteomes" id="UP000186922">
    <property type="component" value="Unassembled WGS sequence"/>
</dbReference>
<sequence>MDHFRMGRLYYTCRVNFRDNLVSGLFLLVCLTSGMATAGAESIWVTDTDQYSQLGRLNLNTDPRYLRWPDPSYVPYKISSDYTPAEERIIHDSMDQIFYDTLGCVRFALYNSTSDKGKDYVEINPAVDGTCWSYPGLLPSNGDGQKLGISSGKYGCTHSKRLVMKTLFHVLGKRSEHNRPDRDDYLDMHLENLDPTFAPFAPFQKYLDSTVYYQGFPYDYNSITHHLPTAYAKPGSTVFSVRDSSKTIGDKPRLSYWDCYAMSMQYQCQDILKNDRCRNVDAYRPTVTVLAGVTSGRNSSYFSSWENETPPATITSTTSTTATTTTATPPTLWTRPAPESVVPVVDPQLNQIPNAGAADYMDSQTRKTEMLRNICEPGFRVDAAVQSQDQRILIFSGNDYYIITTAGFIKAGPLPIARDFPDIPKLPITAAFSTQDGRQKITHLISDQNDYSYVDLSFIDYLPIVEDDLLTPILRTVFTIPDPNRPQTTYEYRLFNGQSAQYVQIGSDGKKVPLSKSQFLRGNASMVPSFIDSVVIFRVGSLSNSRNVALVFSADHVYLMDVDYSCLSSIRAPCLAVSNRGVSPIPLRNVLACQRYAVGRSFSPAYSAGR</sequence>
<dbReference type="InterPro" id="IPR018487">
    <property type="entry name" value="Hemopexin-like_repeat"/>
</dbReference>
<accession>A0A1D1UMI3</accession>
<dbReference type="AlphaFoldDB" id="A0A1D1UMI3"/>